<proteinExistence type="predicted"/>
<name>A0A4Z2GV88_9TELE</name>
<accession>A0A4Z2GV88</accession>
<evidence type="ECO:0000256" key="1">
    <source>
        <dbReference type="SAM" id="MobiDB-lite"/>
    </source>
</evidence>
<feature type="compositionally biased region" description="Basic and acidic residues" evidence="1">
    <location>
        <begin position="1"/>
        <end position="10"/>
    </location>
</feature>
<reference evidence="2 3" key="1">
    <citation type="submission" date="2019-03" db="EMBL/GenBank/DDBJ databases">
        <title>First draft genome of Liparis tanakae, snailfish: a comprehensive survey of snailfish specific genes.</title>
        <authorList>
            <person name="Kim W."/>
            <person name="Song I."/>
            <person name="Jeong J.-H."/>
            <person name="Kim D."/>
            <person name="Kim S."/>
            <person name="Ryu S."/>
            <person name="Song J.Y."/>
            <person name="Lee S.K."/>
        </authorList>
    </citation>
    <scope>NUCLEOTIDE SEQUENCE [LARGE SCALE GENOMIC DNA]</scope>
    <source>
        <tissue evidence="2">Muscle</tissue>
    </source>
</reference>
<sequence length="119" mass="13799">MDREKNKRLVEEEEAEGPLESPQTCLVHDSNTKGHDAPVPPDNQLSHGPGQMPRHSCRVKFIIFKQVVQEGTEFICCTLISARRFPWSAISRHTPEHRPRSKNEKSMPRLWIAFRHFSQ</sequence>
<dbReference type="AlphaFoldDB" id="A0A4Z2GV88"/>
<keyword evidence="3" id="KW-1185">Reference proteome</keyword>
<organism evidence="2 3">
    <name type="scientific">Liparis tanakae</name>
    <name type="common">Tanaka's snailfish</name>
    <dbReference type="NCBI Taxonomy" id="230148"/>
    <lineage>
        <taxon>Eukaryota</taxon>
        <taxon>Metazoa</taxon>
        <taxon>Chordata</taxon>
        <taxon>Craniata</taxon>
        <taxon>Vertebrata</taxon>
        <taxon>Euteleostomi</taxon>
        <taxon>Actinopterygii</taxon>
        <taxon>Neopterygii</taxon>
        <taxon>Teleostei</taxon>
        <taxon>Neoteleostei</taxon>
        <taxon>Acanthomorphata</taxon>
        <taxon>Eupercaria</taxon>
        <taxon>Perciformes</taxon>
        <taxon>Cottioidei</taxon>
        <taxon>Cottales</taxon>
        <taxon>Liparidae</taxon>
        <taxon>Liparis</taxon>
    </lineage>
</organism>
<feature type="region of interest" description="Disordered" evidence="1">
    <location>
        <begin position="1"/>
        <end position="51"/>
    </location>
</feature>
<evidence type="ECO:0000313" key="2">
    <source>
        <dbReference type="EMBL" id="TNN57436.1"/>
    </source>
</evidence>
<dbReference type="EMBL" id="SRLO01000405">
    <property type="protein sequence ID" value="TNN57436.1"/>
    <property type="molecule type" value="Genomic_DNA"/>
</dbReference>
<protein>
    <submittedName>
        <fullName evidence="2">Uncharacterized protein</fullName>
    </submittedName>
</protein>
<gene>
    <name evidence="2" type="ORF">EYF80_032344</name>
</gene>
<dbReference type="Proteomes" id="UP000314294">
    <property type="component" value="Unassembled WGS sequence"/>
</dbReference>
<comment type="caution">
    <text evidence="2">The sequence shown here is derived from an EMBL/GenBank/DDBJ whole genome shotgun (WGS) entry which is preliminary data.</text>
</comment>
<evidence type="ECO:0000313" key="3">
    <source>
        <dbReference type="Proteomes" id="UP000314294"/>
    </source>
</evidence>